<evidence type="ECO:0000259" key="1">
    <source>
        <dbReference type="Pfam" id="PF16461"/>
    </source>
</evidence>
<proteinExistence type="predicted"/>
<dbReference type="Gene3D" id="4.10.410.40">
    <property type="match status" value="1"/>
</dbReference>
<keyword evidence="3" id="KW-1185">Reference proteome</keyword>
<protein>
    <submittedName>
        <fullName evidence="2">Phage tail tube protein</fullName>
    </submittedName>
</protein>
<evidence type="ECO:0000313" key="3">
    <source>
        <dbReference type="Proteomes" id="UP001597353"/>
    </source>
</evidence>
<organism evidence="2 3">
    <name type="scientific">Halodurantibacterium flavum</name>
    <dbReference type="NCBI Taxonomy" id="1382802"/>
    <lineage>
        <taxon>Bacteria</taxon>
        <taxon>Pseudomonadati</taxon>
        <taxon>Pseudomonadota</taxon>
        <taxon>Alphaproteobacteria</taxon>
        <taxon>Rhodobacterales</taxon>
        <taxon>Paracoccaceae</taxon>
        <taxon>Halodurantibacterium</taxon>
    </lineage>
</organism>
<sequence length="142" mass="15068">MSFTGVGLGYGARIRIGRGATPAWTTLIGPGDFELPAGEVDEIEATSHDSPNRTKEFIPGLTDNGTMTVPVDYIPGNDQDVLLRELRRTGELIQLEITPAGGTPELWAAWVKSYGRSAPVNGKATATIGFRINGEIIAEGGN</sequence>
<dbReference type="Proteomes" id="UP001597353">
    <property type="component" value="Unassembled WGS sequence"/>
</dbReference>
<evidence type="ECO:0000313" key="2">
    <source>
        <dbReference type="EMBL" id="MFD1913801.1"/>
    </source>
</evidence>
<gene>
    <name evidence="2" type="ORF">ACFSGJ_16425</name>
</gene>
<dbReference type="Pfam" id="PF16461">
    <property type="entry name" value="Phage_TTP_12"/>
    <property type="match status" value="1"/>
</dbReference>
<accession>A0ABW4S888</accession>
<dbReference type="InterPro" id="IPR032494">
    <property type="entry name" value="Phage_TTP_N"/>
</dbReference>
<comment type="caution">
    <text evidence="2">The sequence shown here is derived from an EMBL/GenBank/DDBJ whole genome shotgun (WGS) entry which is preliminary data.</text>
</comment>
<feature type="domain" description="Lambda phage tail tube protein N-terminal" evidence="1">
    <location>
        <begin position="40"/>
        <end position="134"/>
    </location>
</feature>
<dbReference type="RefSeq" id="WP_390264275.1">
    <property type="nucleotide sequence ID" value="NZ_JBHUGH010000013.1"/>
</dbReference>
<dbReference type="EMBL" id="JBHUGH010000013">
    <property type="protein sequence ID" value="MFD1913801.1"/>
    <property type="molecule type" value="Genomic_DNA"/>
</dbReference>
<reference evidence="3" key="1">
    <citation type="journal article" date="2019" name="Int. J. Syst. Evol. Microbiol.">
        <title>The Global Catalogue of Microorganisms (GCM) 10K type strain sequencing project: providing services to taxonomists for standard genome sequencing and annotation.</title>
        <authorList>
            <consortium name="The Broad Institute Genomics Platform"/>
            <consortium name="The Broad Institute Genome Sequencing Center for Infectious Disease"/>
            <person name="Wu L."/>
            <person name="Ma J."/>
        </authorList>
    </citation>
    <scope>NUCLEOTIDE SEQUENCE [LARGE SCALE GENOMIC DNA]</scope>
    <source>
        <strain evidence="3">CGMCC 4.7242</strain>
    </source>
</reference>
<name>A0ABW4S888_9RHOB</name>